<name>A0ABR4JSE2_9EURO</name>
<comment type="pathway">
    <text evidence="1">Secondary metabolite biosynthesis; terpenoid biosynthesis.</text>
</comment>
<evidence type="ECO:0000256" key="4">
    <source>
        <dbReference type="ARBA" id="ARBA00022842"/>
    </source>
</evidence>
<dbReference type="Proteomes" id="UP001610446">
    <property type="component" value="Unassembled WGS sequence"/>
</dbReference>
<organism evidence="11 12">
    <name type="scientific">Aspergillus pseudoustus</name>
    <dbReference type="NCBI Taxonomy" id="1810923"/>
    <lineage>
        <taxon>Eukaryota</taxon>
        <taxon>Fungi</taxon>
        <taxon>Dikarya</taxon>
        <taxon>Ascomycota</taxon>
        <taxon>Pezizomycotina</taxon>
        <taxon>Eurotiomycetes</taxon>
        <taxon>Eurotiomycetidae</taxon>
        <taxon>Eurotiales</taxon>
        <taxon>Aspergillaceae</taxon>
        <taxon>Aspergillus</taxon>
        <taxon>Aspergillus subgen. Nidulantes</taxon>
    </lineage>
</organism>
<dbReference type="PANTHER" id="PTHR12001:SF72">
    <property type="entry name" value="THIJ_PFPI FAMILY PROTEIN (AFU_ORTHOLOGUE AFUA_3G01210)-RELATED"/>
    <property type="match status" value="1"/>
</dbReference>
<comment type="similarity">
    <text evidence="8">In the C-terminal section; belongs to the FPP/GGPP synthase family.</text>
</comment>
<dbReference type="SUPFAM" id="SSF48576">
    <property type="entry name" value="Terpenoid synthases"/>
    <property type="match status" value="2"/>
</dbReference>
<reference evidence="11 12" key="1">
    <citation type="submission" date="2024-07" db="EMBL/GenBank/DDBJ databases">
        <title>Section-level genome sequencing and comparative genomics of Aspergillus sections Usti and Cavernicolus.</title>
        <authorList>
            <consortium name="Lawrence Berkeley National Laboratory"/>
            <person name="Nybo J.L."/>
            <person name="Vesth T.C."/>
            <person name="Theobald S."/>
            <person name="Frisvad J.C."/>
            <person name="Larsen T.O."/>
            <person name="Kjaerboelling I."/>
            <person name="Rothschild-Mancinelli K."/>
            <person name="Lyhne E.K."/>
            <person name="Kogle M.E."/>
            <person name="Barry K."/>
            <person name="Clum A."/>
            <person name="Na H."/>
            <person name="Ledsgaard L."/>
            <person name="Lin J."/>
            <person name="Lipzen A."/>
            <person name="Kuo A."/>
            <person name="Riley R."/>
            <person name="Mondo S."/>
            <person name="Labutti K."/>
            <person name="Haridas S."/>
            <person name="Pangalinan J."/>
            <person name="Salamov A.A."/>
            <person name="Simmons B.A."/>
            <person name="Magnuson J.K."/>
            <person name="Chen J."/>
            <person name="Drula E."/>
            <person name="Henrissat B."/>
            <person name="Wiebenga A."/>
            <person name="Lubbers R.J."/>
            <person name="Gomes A.C."/>
            <person name="Makela M.R."/>
            <person name="Stajich J."/>
            <person name="Grigoriev I.V."/>
            <person name="Mortensen U.H."/>
            <person name="De Vries R.P."/>
            <person name="Baker S.E."/>
            <person name="Andersen M.R."/>
        </authorList>
    </citation>
    <scope>NUCLEOTIDE SEQUENCE [LARGE SCALE GENOMIC DNA]</scope>
    <source>
        <strain evidence="11 12">CBS 123904</strain>
    </source>
</reference>
<dbReference type="Gene3D" id="1.10.600.10">
    <property type="entry name" value="Farnesyl Diphosphate Synthase"/>
    <property type="match status" value="2"/>
</dbReference>
<sequence length="710" mass="81090">MSNQYSDPVDAELFATWFPTRLQVRKSKYSSLALDMLEQFAQGWKDAGGPRAHGGRAPMGHGLAFGIPNARPETISVFVRLSEFVLMVDDVVDGDTNQSARPLPPPYDPLSARPRLAPHSFNPLLRSYERTSTQQRSRAPEWPIAQKQILSKIILDILTIDSVRANILIEAVDQWQESFSSHDPTLGANEGWDEWLARRWEDGFCYIALIAIIFACGLDLTPKDLDPVWSIAWKGMAVTVLVNDIYSFDKESVLQLTPEGLPMSGVWRLMQERNITTQDAKEVLYTEHIVPLETQFIEEKARFIRDHEEDCPELISYLQQVEYMVAGTWYWSSRCYRYHEWRETLVGFKDESWACYASRSSPDESTAMCETYLQLAADNARLRDACYHHSERESKHASVPPESTSPSRSLDDRHLAGPIKYLEALPSKNVRGLLIETVGSWFKIPPATLDRIESIICDLHNTSLLLDDIQDQSPLRRGKPAPHRIFGTAQTINSATFLYVRAVREVIQLTKHTQEIFLEELETLEIGQSYDIHWARTCSCPSIDEYMEMVKMKTGGLFSMLGRIIYAEAEKPKPFGLDDLISFLLLLGQLFQIRDDFVNLTSAEYEKDKGFAEDLDEGKYSLPLIHVLEHSPDRPIIEEILLQRSREGKMAKEVKKLVLEKMREVKSLDFVKGKIDSLETKSRIALAVLEKQSGVNNYMLQYFITRLVNV</sequence>
<accession>A0ABR4JSE2</accession>
<dbReference type="Pfam" id="PF19086">
    <property type="entry name" value="Terpene_syn_C_2"/>
    <property type="match status" value="1"/>
</dbReference>
<comment type="similarity">
    <text evidence="9">In the N-terminal section; belongs to the terpene synthase family.</text>
</comment>
<evidence type="ECO:0000313" key="12">
    <source>
        <dbReference type="Proteomes" id="UP001610446"/>
    </source>
</evidence>
<evidence type="ECO:0000256" key="5">
    <source>
        <dbReference type="ARBA" id="ARBA00023229"/>
    </source>
</evidence>
<dbReference type="PROSITE" id="PS00723">
    <property type="entry name" value="POLYPRENYL_SYNTHASE_1"/>
    <property type="match status" value="1"/>
</dbReference>
<gene>
    <name evidence="11" type="ORF">BJY01DRAFT_248880</name>
</gene>
<keyword evidence="5" id="KW-0414">Isoprene biosynthesis</keyword>
<keyword evidence="3" id="KW-0479">Metal-binding</keyword>
<keyword evidence="12" id="KW-1185">Reference proteome</keyword>
<dbReference type="Pfam" id="PF00348">
    <property type="entry name" value="polyprenyl_synt"/>
    <property type="match status" value="1"/>
</dbReference>
<dbReference type="PROSITE" id="PS00444">
    <property type="entry name" value="POLYPRENYL_SYNTHASE_2"/>
    <property type="match status" value="1"/>
</dbReference>
<keyword evidence="2" id="KW-0808">Transferase</keyword>
<evidence type="ECO:0000313" key="11">
    <source>
        <dbReference type="EMBL" id="KAL2842929.1"/>
    </source>
</evidence>
<dbReference type="InterPro" id="IPR000092">
    <property type="entry name" value="Polyprenyl_synt"/>
</dbReference>
<evidence type="ECO:0000256" key="9">
    <source>
        <dbReference type="ARBA" id="ARBA00038372"/>
    </source>
</evidence>
<evidence type="ECO:0000256" key="6">
    <source>
        <dbReference type="ARBA" id="ARBA00023239"/>
    </source>
</evidence>
<comment type="caution">
    <text evidence="11">The sequence shown here is derived from an EMBL/GenBank/DDBJ whole genome shotgun (WGS) entry which is preliminary data.</text>
</comment>
<feature type="region of interest" description="Disordered" evidence="10">
    <location>
        <begin position="391"/>
        <end position="412"/>
    </location>
</feature>
<dbReference type="InterPro" id="IPR033749">
    <property type="entry name" value="Polyprenyl_synt_CS"/>
</dbReference>
<evidence type="ECO:0000256" key="10">
    <source>
        <dbReference type="SAM" id="MobiDB-lite"/>
    </source>
</evidence>
<dbReference type="EMBL" id="JBFXLU010000095">
    <property type="protein sequence ID" value="KAL2842929.1"/>
    <property type="molecule type" value="Genomic_DNA"/>
</dbReference>
<keyword evidence="7" id="KW-0511">Multifunctional enzyme</keyword>
<evidence type="ECO:0000256" key="1">
    <source>
        <dbReference type="ARBA" id="ARBA00004721"/>
    </source>
</evidence>
<evidence type="ECO:0000256" key="7">
    <source>
        <dbReference type="ARBA" id="ARBA00023268"/>
    </source>
</evidence>
<dbReference type="InterPro" id="IPR008949">
    <property type="entry name" value="Isoprenoid_synthase_dom_sf"/>
</dbReference>
<keyword evidence="6" id="KW-0456">Lyase</keyword>
<keyword evidence="4" id="KW-0460">Magnesium</keyword>
<evidence type="ECO:0000256" key="8">
    <source>
        <dbReference type="ARBA" id="ARBA00038363"/>
    </source>
</evidence>
<evidence type="ECO:0000256" key="2">
    <source>
        <dbReference type="ARBA" id="ARBA00022679"/>
    </source>
</evidence>
<dbReference type="SFLD" id="SFLDS00005">
    <property type="entry name" value="Isoprenoid_Synthase_Type_I"/>
    <property type="match status" value="1"/>
</dbReference>
<dbReference type="PANTHER" id="PTHR12001">
    <property type="entry name" value="GERANYLGERANYL PYROPHOSPHATE SYNTHASE"/>
    <property type="match status" value="1"/>
</dbReference>
<evidence type="ECO:0000256" key="3">
    <source>
        <dbReference type="ARBA" id="ARBA00022723"/>
    </source>
</evidence>
<proteinExistence type="inferred from homology"/>
<protein>
    <submittedName>
        <fullName evidence="11">Isoprenoid synthase domain-containing protein</fullName>
    </submittedName>
</protein>